<accession>A0A182Y957</accession>
<dbReference type="PROSITE" id="PS00135">
    <property type="entry name" value="TRYPSIN_SER"/>
    <property type="match status" value="1"/>
</dbReference>
<evidence type="ECO:0000256" key="7">
    <source>
        <dbReference type="ARBA" id="ARBA00022825"/>
    </source>
</evidence>
<keyword evidence="4" id="KW-0732">Signal</keyword>
<comment type="catalytic activity">
    <reaction evidence="11">
        <text>Preferential cleavage: Arg-|-Xaa, Lys-|-Xaa.</text>
        <dbReference type="EC" id="3.4.21.4"/>
    </reaction>
</comment>
<feature type="domain" description="Peptidase S1" evidence="13">
    <location>
        <begin position="33"/>
        <end position="260"/>
    </location>
</feature>
<keyword evidence="15" id="KW-1185">Reference proteome</keyword>
<evidence type="ECO:0000256" key="3">
    <source>
        <dbReference type="ARBA" id="ARBA00022670"/>
    </source>
</evidence>
<evidence type="ECO:0000259" key="13">
    <source>
        <dbReference type="PROSITE" id="PS50240"/>
    </source>
</evidence>
<dbReference type="EnsemblMetazoa" id="ASTEI04993-RA">
    <property type="protein sequence ID" value="ASTEI04993-PA"/>
    <property type="gene ID" value="ASTEI04993"/>
</dbReference>
<dbReference type="GO" id="GO:0005576">
    <property type="term" value="C:extracellular region"/>
    <property type="evidence" value="ECO:0007669"/>
    <property type="project" value="UniProtKB-SubCell"/>
</dbReference>
<dbReference type="GO" id="GO:0006508">
    <property type="term" value="P:proteolysis"/>
    <property type="evidence" value="ECO:0007669"/>
    <property type="project" value="UniProtKB-KW"/>
</dbReference>
<evidence type="ECO:0000313" key="14">
    <source>
        <dbReference type="EnsemblMetazoa" id="ASTEI04993-PA"/>
    </source>
</evidence>
<dbReference type="SMART" id="SM00020">
    <property type="entry name" value="Tryp_SPc"/>
    <property type="match status" value="1"/>
</dbReference>
<dbReference type="PRINTS" id="PR00722">
    <property type="entry name" value="CHYMOTRYPSIN"/>
</dbReference>
<dbReference type="VEuPathDB" id="VectorBase:ASTEI20_044818"/>
<comment type="similarity">
    <text evidence="10">Belongs to the peptidase S1 family. CLIP subfamily.</text>
</comment>
<dbReference type="EC" id="3.4.21.4" evidence="12"/>
<evidence type="ECO:0000256" key="5">
    <source>
        <dbReference type="ARBA" id="ARBA00022757"/>
    </source>
</evidence>
<evidence type="ECO:0000256" key="2">
    <source>
        <dbReference type="ARBA" id="ARBA00022525"/>
    </source>
</evidence>
<dbReference type="VEuPathDB" id="VectorBase:ASTEI04993"/>
<reference evidence="15" key="1">
    <citation type="journal article" date="2014" name="Genome Biol.">
        <title>Genome analysis of a major urban malaria vector mosquito, Anopheles stephensi.</title>
        <authorList>
            <person name="Jiang X."/>
            <person name="Peery A."/>
            <person name="Hall A.B."/>
            <person name="Sharma A."/>
            <person name="Chen X.G."/>
            <person name="Waterhouse R.M."/>
            <person name="Komissarov A."/>
            <person name="Riehle M.M."/>
            <person name="Shouche Y."/>
            <person name="Sharakhova M.V."/>
            <person name="Lawson D."/>
            <person name="Pakpour N."/>
            <person name="Arensburger P."/>
            <person name="Davidson V.L."/>
            <person name="Eiglmeier K."/>
            <person name="Emrich S."/>
            <person name="George P."/>
            <person name="Kennedy R.C."/>
            <person name="Mane S.P."/>
            <person name="Maslen G."/>
            <person name="Oringanje C."/>
            <person name="Qi Y."/>
            <person name="Settlage R."/>
            <person name="Tojo M."/>
            <person name="Tubio J.M."/>
            <person name="Unger M.F."/>
            <person name="Wang B."/>
            <person name="Vernick K.D."/>
            <person name="Ribeiro J.M."/>
            <person name="James A.A."/>
            <person name="Michel K."/>
            <person name="Riehle M.A."/>
            <person name="Luckhart S."/>
            <person name="Sharakhov I.V."/>
            <person name="Tu Z."/>
        </authorList>
    </citation>
    <scope>NUCLEOTIDE SEQUENCE [LARGE SCALE GENOMIC DNA]</scope>
    <source>
        <strain evidence="15">Indian</strain>
    </source>
</reference>
<dbReference type="InterPro" id="IPR009003">
    <property type="entry name" value="Peptidase_S1_PA"/>
</dbReference>
<evidence type="ECO:0000256" key="9">
    <source>
        <dbReference type="ARBA" id="ARBA00023157"/>
    </source>
</evidence>
<evidence type="ECO:0000256" key="11">
    <source>
        <dbReference type="ARBA" id="ARBA00036320"/>
    </source>
</evidence>
<reference evidence="14" key="2">
    <citation type="submission" date="2020-05" db="UniProtKB">
        <authorList>
            <consortium name="EnsemblMetazoa"/>
        </authorList>
    </citation>
    <scope>IDENTIFICATION</scope>
    <source>
        <strain evidence="14">Indian</strain>
    </source>
</reference>
<dbReference type="KEGG" id="aste:118513557"/>
<keyword evidence="7" id="KW-0720">Serine protease</keyword>
<protein>
    <recommendedName>
        <fullName evidence="12">trypsin</fullName>
        <ecNumber evidence="12">3.4.21.4</ecNumber>
    </recommendedName>
</protein>
<dbReference type="InterPro" id="IPR001314">
    <property type="entry name" value="Peptidase_S1A"/>
</dbReference>
<evidence type="ECO:0000256" key="10">
    <source>
        <dbReference type="ARBA" id="ARBA00024195"/>
    </source>
</evidence>
<dbReference type="Pfam" id="PF00089">
    <property type="entry name" value="Trypsin"/>
    <property type="match status" value="1"/>
</dbReference>
<proteinExistence type="inferred from homology"/>
<evidence type="ECO:0000313" key="15">
    <source>
        <dbReference type="Proteomes" id="UP000076408"/>
    </source>
</evidence>
<organism evidence="14 15">
    <name type="scientific">Anopheles stephensi</name>
    <name type="common">Indo-Pakistan malaria mosquito</name>
    <dbReference type="NCBI Taxonomy" id="30069"/>
    <lineage>
        <taxon>Eukaryota</taxon>
        <taxon>Metazoa</taxon>
        <taxon>Ecdysozoa</taxon>
        <taxon>Arthropoda</taxon>
        <taxon>Hexapoda</taxon>
        <taxon>Insecta</taxon>
        <taxon>Pterygota</taxon>
        <taxon>Neoptera</taxon>
        <taxon>Endopterygota</taxon>
        <taxon>Diptera</taxon>
        <taxon>Nematocera</taxon>
        <taxon>Culicoidea</taxon>
        <taxon>Culicidae</taxon>
        <taxon>Anophelinae</taxon>
        <taxon>Anopheles</taxon>
    </lineage>
</organism>
<dbReference type="AlphaFoldDB" id="A0A182Y957"/>
<dbReference type="PROSITE" id="PS50240">
    <property type="entry name" value="TRYPSIN_DOM"/>
    <property type="match status" value="1"/>
</dbReference>
<dbReference type="VEuPathDB" id="VectorBase:ASTE009598"/>
<keyword evidence="8" id="KW-0865">Zymogen</keyword>
<dbReference type="GO" id="GO:0004252">
    <property type="term" value="F:serine-type endopeptidase activity"/>
    <property type="evidence" value="ECO:0007669"/>
    <property type="project" value="UniProtKB-EC"/>
</dbReference>
<dbReference type="SUPFAM" id="SSF50494">
    <property type="entry name" value="Trypsin-like serine proteases"/>
    <property type="match status" value="1"/>
</dbReference>
<evidence type="ECO:0000256" key="6">
    <source>
        <dbReference type="ARBA" id="ARBA00022801"/>
    </source>
</evidence>
<dbReference type="Proteomes" id="UP000076408">
    <property type="component" value="Unassembled WGS sequence"/>
</dbReference>
<dbReference type="PANTHER" id="PTHR24276:SF97">
    <property type="entry name" value="GH13245P2-RELATED"/>
    <property type="match status" value="1"/>
</dbReference>
<evidence type="ECO:0000256" key="1">
    <source>
        <dbReference type="ARBA" id="ARBA00004613"/>
    </source>
</evidence>
<comment type="subcellular location">
    <subcellularLocation>
        <location evidence="1">Secreted</location>
    </subcellularLocation>
</comment>
<dbReference type="OMA" id="IVHRDNC"/>
<keyword evidence="3" id="KW-0645">Protease</keyword>
<dbReference type="InterPro" id="IPR043504">
    <property type="entry name" value="Peptidase_S1_PA_chymotrypsin"/>
</dbReference>
<keyword evidence="5" id="KW-0222">Digestion</keyword>
<evidence type="ECO:0000256" key="4">
    <source>
        <dbReference type="ARBA" id="ARBA00022729"/>
    </source>
</evidence>
<name>A0A182Y957_ANOST</name>
<keyword evidence="2" id="KW-0964">Secreted</keyword>
<dbReference type="CDD" id="cd00190">
    <property type="entry name" value="Tryp_SPc"/>
    <property type="match status" value="1"/>
</dbReference>
<dbReference type="STRING" id="30069.A0A182Y957"/>
<dbReference type="GeneID" id="118513557"/>
<dbReference type="InterPro" id="IPR050430">
    <property type="entry name" value="Peptidase_S1"/>
</dbReference>
<sequence length="261" mass="28043">MANRFVLTFGLLLVVVATVASARFVAPRRRAQIVGGFPIDIADAPFQISLREDERPICGGSIISPNWILTAAHCVDGVPESKVSIRAGSTYKQHGGVIRNVIRIVLHPAWDRTTNNGDIALMELEDPLPLDGQTIASIQMPEQDEEDPVEGSKAMVTGWGKTLNVYHSNLILRATFVPIVHRDNCQKAYHRSHTISELMLCAGFIGGGHDSCQGDSGGPLVVGDQLVGVVSFAIGCASPGFPGVNARVAAVRDWIREVSDV</sequence>
<evidence type="ECO:0000256" key="12">
    <source>
        <dbReference type="ARBA" id="ARBA00038868"/>
    </source>
</evidence>
<dbReference type="InterPro" id="IPR018114">
    <property type="entry name" value="TRYPSIN_HIS"/>
</dbReference>
<dbReference type="InterPro" id="IPR033116">
    <property type="entry name" value="TRYPSIN_SER"/>
</dbReference>
<dbReference type="PROSITE" id="PS00134">
    <property type="entry name" value="TRYPSIN_HIS"/>
    <property type="match status" value="1"/>
</dbReference>
<dbReference type="Gene3D" id="2.40.10.10">
    <property type="entry name" value="Trypsin-like serine proteases"/>
    <property type="match status" value="1"/>
</dbReference>
<dbReference type="FunFam" id="2.40.10.10:FF:000077">
    <property type="entry name" value="Predicted protein"/>
    <property type="match status" value="1"/>
</dbReference>
<dbReference type="RefSeq" id="XP_035915372.1">
    <property type="nucleotide sequence ID" value="XM_036059479.1"/>
</dbReference>
<dbReference type="OrthoDB" id="10059102at2759"/>
<keyword evidence="9" id="KW-1015">Disulfide bond</keyword>
<keyword evidence="6" id="KW-0378">Hydrolase</keyword>
<dbReference type="GO" id="GO:0007586">
    <property type="term" value="P:digestion"/>
    <property type="evidence" value="ECO:0007669"/>
    <property type="project" value="UniProtKB-KW"/>
</dbReference>
<dbReference type="PANTHER" id="PTHR24276">
    <property type="entry name" value="POLYSERASE-RELATED"/>
    <property type="match status" value="1"/>
</dbReference>
<dbReference type="InterPro" id="IPR001254">
    <property type="entry name" value="Trypsin_dom"/>
</dbReference>
<evidence type="ECO:0000256" key="8">
    <source>
        <dbReference type="ARBA" id="ARBA00023145"/>
    </source>
</evidence>